<dbReference type="EMBL" id="CP043431">
    <property type="protein sequence ID" value="QNT63810.1"/>
    <property type="molecule type" value="Genomic_DNA"/>
</dbReference>
<keyword evidence="3" id="KW-1185">Reference proteome</keyword>
<feature type="region of interest" description="Disordered" evidence="1">
    <location>
        <begin position="137"/>
        <end position="193"/>
    </location>
</feature>
<sequence>MQKKHQQNWIKLGNVADIETNSINFVEQWIAHNTDLQILKRYEIEKSDLLPPNHTAKTALTYVVRWRKALQKYKGRWQWREVSSYVFVEVGSITASKPAKPKLSENNLAKSTKIVSPKVQEEVPKKESKKVDVKIVDESKHDSKRLTKPKQSVNKNKIRHNESKVQAKSNKTQQSQTENGHNQKHNKKANDKKEIHEIKARFIAADPIILHGLDQKQAKVYFRRPLIRNK</sequence>
<evidence type="ECO:0000256" key="1">
    <source>
        <dbReference type="SAM" id="MobiDB-lite"/>
    </source>
</evidence>
<accession>A0A7H1MK24</accession>
<dbReference type="AlphaFoldDB" id="A0A7H1MK24"/>
<protein>
    <submittedName>
        <fullName evidence="2">Uncharacterized protein</fullName>
    </submittedName>
</protein>
<gene>
    <name evidence="2" type="ORF">FY536_00345</name>
</gene>
<proteinExistence type="predicted"/>
<dbReference type="RefSeq" id="WP_006845453.1">
    <property type="nucleotide sequence ID" value="NZ_CP026847.1"/>
</dbReference>
<dbReference type="Proteomes" id="UP000516446">
    <property type="component" value="Chromosome"/>
</dbReference>
<feature type="compositionally biased region" description="Polar residues" evidence="1">
    <location>
        <begin position="166"/>
        <end position="180"/>
    </location>
</feature>
<reference evidence="2 3" key="1">
    <citation type="submission" date="2019-08" db="EMBL/GenBank/DDBJ databases">
        <authorList>
            <person name="Chang H.C."/>
            <person name="Mun S.Y."/>
        </authorList>
    </citation>
    <scope>NUCLEOTIDE SEQUENCE [LARGE SCALE GENOMIC DNA]</scope>
    <source>
        <strain evidence="2 3">SK</strain>
    </source>
</reference>
<name>A0A7H1MK24_9LACO</name>
<evidence type="ECO:0000313" key="3">
    <source>
        <dbReference type="Proteomes" id="UP000516446"/>
    </source>
</evidence>
<evidence type="ECO:0000313" key="2">
    <source>
        <dbReference type="EMBL" id="QNT63810.1"/>
    </source>
</evidence>
<organism evidence="2 3">
    <name type="scientific">Weissella koreensis</name>
    <dbReference type="NCBI Taxonomy" id="165096"/>
    <lineage>
        <taxon>Bacteria</taxon>
        <taxon>Bacillati</taxon>
        <taxon>Bacillota</taxon>
        <taxon>Bacilli</taxon>
        <taxon>Lactobacillales</taxon>
        <taxon>Lactobacillaceae</taxon>
        <taxon>Weissella</taxon>
    </lineage>
</organism>